<evidence type="ECO:0000313" key="2">
    <source>
        <dbReference type="Proteomes" id="UP001314205"/>
    </source>
</evidence>
<dbReference type="Proteomes" id="UP001314205">
    <property type="component" value="Unassembled WGS sequence"/>
</dbReference>
<protein>
    <recommendedName>
        <fullName evidence="3">Integrase catalytic domain-containing protein</fullName>
    </recommendedName>
</protein>
<dbReference type="InterPro" id="IPR012337">
    <property type="entry name" value="RNaseH-like_sf"/>
</dbReference>
<proteinExistence type="predicted"/>
<dbReference type="GO" id="GO:0003676">
    <property type="term" value="F:nucleic acid binding"/>
    <property type="evidence" value="ECO:0007669"/>
    <property type="project" value="InterPro"/>
</dbReference>
<dbReference type="SUPFAM" id="SSF53098">
    <property type="entry name" value="Ribonuclease H-like"/>
    <property type="match status" value="1"/>
</dbReference>
<evidence type="ECO:0008006" key="3">
    <source>
        <dbReference type="Google" id="ProtNLM"/>
    </source>
</evidence>
<organism evidence="1 2">
    <name type="scientific">Parnassius mnemosyne</name>
    <name type="common">clouded apollo</name>
    <dbReference type="NCBI Taxonomy" id="213953"/>
    <lineage>
        <taxon>Eukaryota</taxon>
        <taxon>Metazoa</taxon>
        <taxon>Ecdysozoa</taxon>
        <taxon>Arthropoda</taxon>
        <taxon>Hexapoda</taxon>
        <taxon>Insecta</taxon>
        <taxon>Pterygota</taxon>
        <taxon>Neoptera</taxon>
        <taxon>Endopterygota</taxon>
        <taxon>Lepidoptera</taxon>
        <taxon>Glossata</taxon>
        <taxon>Ditrysia</taxon>
        <taxon>Papilionoidea</taxon>
        <taxon>Papilionidae</taxon>
        <taxon>Parnassiinae</taxon>
        <taxon>Parnassini</taxon>
        <taxon>Parnassius</taxon>
        <taxon>Driopa</taxon>
    </lineage>
</organism>
<dbReference type="EMBL" id="CAVLGL010000013">
    <property type="protein sequence ID" value="CAK1579988.1"/>
    <property type="molecule type" value="Genomic_DNA"/>
</dbReference>
<comment type="caution">
    <text evidence="1">The sequence shown here is derived from an EMBL/GenBank/DDBJ whole genome shotgun (WGS) entry which is preliminary data.</text>
</comment>
<accession>A0AAV1KA99</accession>
<dbReference type="AlphaFoldDB" id="A0AAV1KA99"/>
<sequence>MYKLCGWNAEWERIALDVAGPFPESDSGNKYFMKVMDYFTKWSEVFAIRNQEASTVADELVHEAFCRFGVPLEKKF</sequence>
<gene>
    <name evidence="1" type="ORF">PARMNEM_LOCUS1853</name>
</gene>
<dbReference type="InterPro" id="IPR036397">
    <property type="entry name" value="RNaseH_sf"/>
</dbReference>
<keyword evidence="2" id="KW-1185">Reference proteome</keyword>
<dbReference type="Gene3D" id="3.30.420.10">
    <property type="entry name" value="Ribonuclease H-like superfamily/Ribonuclease H"/>
    <property type="match status" value="1"/>
</dbReference>
<name>A0AAV1KA99_9NEOP</name>
<evidence type="ECO:0000313" key="1">
    <source>
        <dbReference type="EMBL" id="CAK1579988.1"/>
    </source>
</evidence>
<reference evidence="1 2" key="1">
    <citation type="submission" date="2023-11" db="EMBL/GenBank/DDBJ databases">
        <authorList>
            <person name="Hedman E."/>
            <person name="Englund M."/>
            <person name="Stromberg M."/>
            <person name="Nyberg Akerstrom W."/>
            <person name="Nylinder S."/>
            <person name="Jareborg N."/>
            <person name="Kallberg Y."/>
            <person name="Kronander E."/>
        </authorList>
    </citation>
    <scope>NUCLEOTIDE SEQUENCE [LARGE SCALE GENOMIC DNA]</scope>
</reference>